<protein>
    <submittedName>
        <fullName evidence="1">Uncharacterized protein</fullName>
    </submittedName>
</protein>
<dbReference type="EMBL" id="FOKW01000001">
    <property type="protein sequence ID" value="SFB72046.1"/>
    <property type="molecule type" value="Genomic_DNA"/>
</dbReference>
<organism evidence="1 2">
    <name type="scientific">Natronobacterium haloterrestre</name>
    <name type="common">Halobiforma haloterrestris</name>
    <dbReference type="NCBI Taxonomy" id="148448"/>
    <lineage>
        <taxon>Archaea</taxon>
        <taxon>Methanobacteriati</taxon>
        <taxon>Methanobacteriota</taxon>
        <taxon>Stenosarchaea group</taxon>
        <taxon>Halobacteria</taxon>
        <taxon>Halobacteriales</taxon>
        <taxon>Natrialbaceae</taxon>
        <taxon>Natronobacterium</taxon>
    </lineage>
</organism>
<name>A0A1I1DCF3_NATHA</name>
<dbReference type="Proteomes" id="UP000199161">
    <property type="component" value="Unassembled WGS sequence"/>
</dbReference>
<dbReference type="AlphaFoldDB" id="A0A1I1DCF3"/>
<accession>A0A1I1DCF3</accession>
<dbReference type="PROSITE" id="PS51318">
    <property type="entry name" value="TAT"/>
    <property type="match status" value="1"/>
</dbReference>
<keyword evidence="2" id="KW-1185">Reference proteome</keyword>
<evidence type="ECO:0000313" key="2">
    <source>
        <dbReference type="Proteomes" id="UP000199161"/>
    </source>
</evidence>
<dbReference type="InterPro" id="IPR006311">
    <property type="entry name" value="TAT_signal"/>
</dbReference>
<reference evidence="2" key="1">
    <citation type="submission" date="2016-10" db="EMBL/GenBank/DDBJ databases">
        <authorList>
            <person name="Varghese N."/>
            <person name="Submissions S."/>
        </authorList>
    </citation>
    <scope>NUCLEOTIDE SEQUENCE [LARGE SCALE GENOMIC DNA]</scope>
    <source>
        <strain evidence="2">DSM 13078</strain>
    </source>
</reference>
<gene>
    <name evidence="1" type="ORF">SAMN05444422_101461</name>
</gene>
<sequence>MTDEHRISRRRSLKGIAATGALVGGVGFGANTVSAGEKKDGHETGDEDGITKVEFNECYSTTVYFDEEFVTPAADGYVEVPITAKDGSLTISLAGTTDNAILLPTEGGNTYLAIPTLRLDEDYLELVVQNDDDSTRSIKIPVEGKTEDAITVPYKLKDGSYYKIPLEGGGYMKLPAVGKKAKSIKIPVDDGMATFPVHDDEGGFVPAQLVRRTDDYLKRIRVRTYNATRGRIETVQKTVTADDLRVYQKPDGSTAYAWTFNVFQFYDSPLGDGDKILSVTANGKTFDNPNDCGSKPSKGHDYDKDGKVDLGKVSLIPVCVDAETDMARFRVENGNEKPITVVYGVDDTSITGQVTVKPKSTTYFEVPAPDGEALVGIFYDGEQIDAARSATETACIPRDRLGFDARCYDPDAKKARFYVRSGAHAEKTFVYRVAETGETGTVTIPDDLTNAEVFWVTAPDGEATVTLYYEGHPVATATVDPKEHC</sequence>
<evidence type="ECO:0000313" key="1">
    <source>
        <dbReference type="EMBL" id="SFB72046.1"/>
    </source>
</evidence>
<proteinExistence type="predicted"/>